<sequence>MIYGYARVSTTAQSLGEQLEQLKQAGVSKKNVYKEKFTGTKINRPEFTKLLSILEDNDTVVVTKLDRFARNTKEALDVIEPLLERNITIKVLNLGTIENTTIGRMIMHTILSVAEMERDMIVERTQEGKAFAKRNNPNFREGRPKAKITDDKLHAYELLKSGLSYKEISKRTRLSVSTIQRVKRSIEFDLEKEK</sequence>
<gene>
    <name evidence="7" type="ORF">A5866_000932</name>
</gene>
<dbReference type="Gene3D" id="1.10.1270.10">
    <property type="entry name" value="TrpR-like"/>
    <property type="match status" value="1"/>
</dbReference>
<dbReference type="InterPro" id="IPR006118">
    <property type="entry name" value="Recombinase_CS"/>
</dbReference>
<feature type="domain" description="Resolvase/invertase-type recombinase catalytic" evidence="6">
    <location>
        <begin position="1"/>
        <end position="136"/>
    </location>
</feature>
<dbReference type="Proteomes" id="UP000195080">
    <property type="component" value="Chromosome"/>
</dbReference>
<proteinExistence type="inferred from homology"/>
<reference evidence="8" key="1">
    <citation type="submission" date="2017-05" db="EMBL/GenBank/DDBJ databases">
        <title>The Genome Sequence of EEnterococcus faecalis 9F2_4866.</title>
        <authorList>
            <consortium name="The Broad Institute Genomics Platform"/>
            <consortium name="The Broad Institute Genomic Center for Infectious Diseases"/>
            <person name="Earl A."/>
            <person name="Manson A."/>
            <person name="Schwartman J."/>
            <person name="Gilmore M."/>
            <person name="Abouelleil A."/>
            <person name="Cao P."/>
            <person name="Chapman S."/>
            <person name="Cusick C."/>
            <person name="Shea T."/>
            <person name="Young S."/>
            <person name="Neafsey D."/>
            <person name="Nusbaum C."/>
            <person name="Birren B."/>
        </authorList>
    </citation>
    <scope>NUCLEOTIDE SEQUENCE [LARGE SCALE GENOMIC DNA]</scope>
    <source>
        <strain evidence="8">12C11_DIV0727</strain>
    </source>
</reference>
<dbReference type="PROSITE" id="PS51736">
    <property type="entry name" value="RECOMBINASES_3"/>
    <property type="match status" value="1"/>
</dbReference>
<dbReference type="InterPro" id="IPR006119">
    <property type="entry name" value="Resolv_N"/>
</dbReference>
<organism evidence="7 8">
    <name type="scientific">Candidatus Enterococcus lemimoniae</name>
    <dbReference type="NCBI Taxonomy" id="1834167"/>
    <lineage>
        <taxon>Bacteria</taxon>
        <taxon>Bacillati</taxon>
        <taxon>Bacillota</taxon>
        <taxon>Bacilli</taxon>
        <taxon>Lactobacillales</taxon>
        <taxon>Enterococcaceae</taxon>
        <taxon>Enterococcus</taxon>
    </lineage>
</organism>
<evidence type="ECO:0000313" key="8">
    <source>
        <dbReference type="Proteomes" id="UP000195080"/>
    </source>
</evidence>
<keyword evidence="2" id="KW-0229">DNA integration</keyword>
<evidence type="ECO:0000256" key="4">
    <source>
        <dbReference type="ARBA" id="ARBA00023172"/>
    </source>
</evidence>
<dbReference type="RefSeq" id="WP_086444237.1">
    <property type="nucleotide sequence ID" value="NZ_CP147248.1"/>
</dbReference>
<dbReference type="InterPro" id="IPR036162">
    <property type="entry name" value="Resolvase-like_N_sf"/>
</dbReference>
<evidence type="ECO:0000313" key="7">
    <source>
        <dbReference type="EMBL" id="WYJ85855.1"/>
    </source>
</evidence>
<name>A0ABZ2T397_9ENTE</name>
<evidence type="ECO:0000259" key="6">
    <source>
        <dbReference type="PROSITE" id="PS51736"/>
    </source>
</evidence>
<keyword evidence="4" id="KW-0233">DNA recombination</keyword>
<evidence type="ECO:0000256" key="3">
    <source>
        <dbReference type="ARBA" id="ARBA00023125"/>
    </source>
</evidence>
<dbReference type="SUPFAM" id="SSF53041">
    <property type="entry name" value="Resolvase-like"/>
    <property type="match status" value="1"/>
</dbReference>
<dbReference type="InterPro" id="IPR038116">
    <property type="entry name" value="TrpR-like_sf"/>
</dbReference>
<dbReference type="PANTHER" id="PTHR30461:SF26">
    <property type="entry name" value="RESOLVASE HOMOLOG YNEB"/>
    <property type="match status" value="1"/>
</dbReference>
<comment type="similarity">
    <text evidence="1">Belongs to the site-specific recombinase resolvase family.</text>
</comment>
<dbReference type="Gene3D" id="3.40.50.1390">
    <property type="entry name" value="Resolvase, N-terminal catalytic domain"/>
    <property type="match status" value="1"/>
</dbReference>
<dbReference type="SMART" id="SM00857">
    <property type="entry name" value="Resolvase"/>
    <property type="match status" value="1"/>
</dbReference>
<dbReference type="InterPro" id="IPR050639">
    <property type="entry name" value="SSR_resolvase"/>
</dbReference>
<dbReference type="PANTHER" id="PTHR30461">
    <property type="entry name" value="DNA-INVERTASE FROM LAMBDOID PROPHAGE"/>
    <property type="match status" value="1"/>
</dbReference>
<accession>A0ABZ2T397</accession>
<evidence type="ECO:0000256" key="2">
    <source>
        <dbReference type="ARBA" id="ARBA00022908"/>
    </source>
</evidence>
<dbReference type="EMBL" id="CP147248">
    <property type="protein sequence ID" value="WYJ85855.1"/>
    <property type="molecule type" value="Genomic_DNA"/>
</dbReference>
<evidence type="ECO:0000256" key="1">
    <source>
        <dbReference type="ARBA" id="ARBA00009913"/>
    </source>
</evidence>
<dbReference type="Pfam" id="PF00239">
    <property type="entry name" value="Resolvase"/>
    <property type="match status" value="1"/>
</dbReference>
<keyword evidence="3" id="KW-0238">DNA-binding</keyword>
<dbReference type="PROSITE" id="PS00397">
    <property type="entry name" value="RECOMBINASES_1"/>
    <property type="match status" value="1"/>
</dbReference>
<evidence type="ECO:0000256" key="5">
    <source>
        <dbReference type="PROSITE-ProRule" id="PRU10137"/>
    </source>
</evidence>
<feature type="active site" description="O-(5'-phospho-DNA)-serine intermediate" evidence="5">
    <location>
        <position position="9"/>
    </location>
</feature>
<dbReference type="CDD" id="cd03768">
    <property type="entry name" value="SR_ResInv"/>
    <property type="match status" value="1"/>
</dbReference>
<protein>
    <recommendedName>
        <fullName evidence="6">Resolvase/invertase-type recombinase catalytic domain-containing protein</fullName>
    </recommendedName>
</protein>
<keyword evidence="8" id="KW-1185">Reference proteome</keyword>